<comment type="function">
    <text evidence="3">Component of the ASTRA complex involved in chromatin remodeling.</text>
</comment>
<dbReference type="InterPro" id="IPR036322">
    <property type="entry name" value="WD40_repeat_dom_sf"/>
</dbReference>
<dbReference type="PROSITE" id="PS00678">
    <property type="entry name" value="WD_REPEATS_1"/>
    <property type="match status" value="1"/>
</dbReference>
<keyword evidence="2" id="KW-0677">Repeat</keyword>
<dbReference type="Gene3D" id="2.130.10.10">
    <property type="entry name" value="YVTN repeat-like/Quinoprotein amine dehydrogenase"/>
    <property type="match status" value="2"/>
</dbReference>
<dbReference type="RefSeq" id="XP_060296790.1">
    <property type="nucleotide sequence ID" value="XM_060443927.1"/>
</dbReference>
<keyword evidence="10" id="KW-1185">Reference proteome</keyword>
<feature type="compositionally biased region" description="Polar residues" evidence="8">
    <location>
        <begin position="420"/>
        <end position="431"/>
    </location>
</feature>
<dbReference type="EMBL" id="JAUIRO010000004">
    <property type="protein sequence ID" value="KAK0717997.1"/>
    <property type="molecule type" value="Genomic_DNA"/>
</dbReference>
<feature type="repeat" description="WD" evidence="7">
    <location>
        <begin position="14"/>
        <end position="47"/>
    </location>
</feature>
<keyword evidence="1 7" id="KW-0853">WD repeat</keyword>
<evidence type="ECO:0000256" key="2">
    <source>
        <dbReference type="ARBA" id="ARBA00022737"/>
    </source>
</evidence>
<dbReference type="GeneID" id="85327197"/>
<dbReference type="PROSITE" id="PS50294">
    <property type="entry name" value="WD_REPEATS_REGION"/>
    <property type="match status" value="1"/>
</dbReference>
<sequence>MATDARPAQPKSILRGHKAQVHAAAFVRANERLLTADAEGFVVVWDLTIMRPRAVWQAHAGGILGVAGWGADSVITHGRDNKLIAWKLADDDEPRLSTCLPLGSSPEPRPQPWILHMLEVNTMNFCSFAHCPASPRPGPDSSERPEILIAVPNTLASEAIDIFHLPSQSRRHTVRLGDKNGMVMALALYFQGESLTLVAGYENGVAIVAQFDGSLRRWTPKYQAKSHSQPVLSLDISPGRDYFLTSSADSVIAKHPLPDPAPVSHGTSAAATMQGASNDNKQGTAAAAAAVNNSEDLSAALAQEARAAPVPAAGDTAAQLQQTQAYVAAAPLKVSNTKHSGQQSLRVRSDGRVFATAGWDAKIRVYSAKTLKELAVLKWHQTGCYAAAFAEIEPGAGGGDGDKEAEITETPTPPRAPANPDNSSREMQAQVQGGGRSSGALVPKLVALTVRDTRIRQAKTAHWLAAGSKDGKVSLWDIF</sequence>
<feature type="region of interest" description="Disordered" evidence="8">
    <location>
        <begin position="263"/>
        <end position="285"/>
    </location>
</feature>
<protein>
    <recommendedName>
        <fullName evidence="6">ASTRA-associated protein 1</fullName>
    </recommendedName>
</protein>
<dbReference type="InterPro" id="IPR019775">
    <property type="entry name" value="WD40_repeat_CS"/>
</dbReference>
<dbReference type="Pfam" id="PF00400">
    <property type="entry name" value="WD40"/>
    <property type="match status" value="4"/>
</dbReference>
<feature type="repeat" description="WD" evidence="7">
    <location>
        <begin position="464"/>
        <end position="479"/>
    </location>
</feature>
<evidence type="ECO:0000256" key="3">
    <source>
        <dbReference type="ARBA" id="ARBA00037338"/>
    </source>
</evidence>
<evidence type="ECO:0000256" key="5">
    <source>
        <dbReference type="ARBA" id="ARBA00038749"/>
    </source>
</evidence>
<feature type="region of interest" description="Disordered" evidence="8">
    <location>
        <begin position="395"/>
        <end position="437"/>
    </location>
</feature>
<evidence type="ECO:0000256" key="4">
    <source>
        <dbReference type="ARBA" id="ARBA00037931"/>
    </source>
</evidence>
<dbReference type="AlphaFoldDB" id="A0AA40DY66"/>
<evidence type="ECO:0000256" key="7">
    <source>
        <dbReference type="PROSITE-ProRule" id="PRU00221"/>
    </source>
</evidence>
<dbReference type="SUPFAM" id="SSF50978">
    <property type="entry name" value="WD40 repeat-like"/>
    <property type="match status" value="1"/>
</dbReference>
<comment type="caution">
    <text evidence="9">The sequence shown here is derived from an EMBL/GenBank/DDBJ whole genome shotgun (WGS) entry which is preliminary data.</text>
</comment>
<dbReference type="Proteomes" id="UP001172101">
    <property type="component" value="Unassembled WGS sequence"/>
</dbReference>
<name>A0AA40DY66_9PEZI</name>
<accession>A0AA40DY66</accession>
<dbReference type="PROSITE" id="PS50082">
    <property type="entry name" value="WD_REPEATS_2"/>
    <property type="match status" value="2"/>
</dbReference>
<evidence type="ECO:0000313" key="10">
    <source>
        <dbReference type="Proteomes" id="UP001172101"/>
    </source>
</evidence>
<organism evidence="9 10">
    <name type="scientific">Lasiosphaeria miniovina</name>
    <dbReference type="NCBI Taxonomy" id="1954250"/>
    <lineage>
        <taxon>Eukaryota</taxon>
        <taxon>Fungi</taxon>
        <taxon>Dikarya</taxon>
        <taxon>Ascomycota</taxon>
        <taxon>Pezizomycotina</taxon>
        <taxon>Sordariomycetes</taxon>
        <taxon>Sordariomycetidae</taxon>
        <taxon>Sordariales</taxon>
        <taxon>Lasiosphaeriaceae</taxon>
        <taxon>Lasiosphaeria</taxon>
    </lineage>
</organism>
<dbReference type="PANTHER" id="PTHR19854:SF1">
    <property type="entry name" value="GUANINE NUCLEOTIDE-BINDING PROTEIN SUBUNIT BETA-LIKE PROTEIN 1"/>
    <property type="match status" value="1"/>
</dbReference>
<feature type="compositionally biased region" description="Polar residues" evidence="8">
    <location>
        <begin position="265"/>
        <end position="283"/>
    </location>
</feature>
<reference evidence="9" key="1">
    <citation type="submission" date="2023-06" db="EMBL/GenBank/DDBJ databases">
        <title>Genome-scale phylogeny and comparative genomics of the fungal order Sordariales.</title>
        <authorList>
            <consortium name="Lawrence Berkeley National Laboratory"/>
            <person name="Hensen N."/>
            <person name="Bonometti L."/>
            <person name="Westerberg I."/>
            <person name="Brannstrom I.O."/>
            <person name="Guillou S."/>
            <person name="Cros-Aarteil S."/>
            <person name="Calhoun S."/>
            <person name="Haridas S."/>
            <person name="Kuo A."/>
            <person name="Mondo S."/>
            <person name="Pangilinan J."/>
            <person name="Riley R."/>
            <person name="LaButti K."/>
            <person name="Andreopoulos B."/>
            <person name="Lipzen A."/>
            <person name="Chen C."/>
            <person name="Yanf M."/>
            <person name="Daum C."/>
            <person name="Ng V."/>
            <person name="Clum A."/>
            <person name="Steindorff A."/>
            <person name="Ohm R."/>
            <person name="Martin F."/>
            <person name="Silar P."/>
            <person name="Natvig D."/>
            <person name="Lalanne C."/>
            <person name="Gautier V."/>
            <person name="Ament-velasquez S.L."/>
            <person name="Kruys A."/>
            <person name="Hutchinson M.I."/>
            <person name="Powell A.J."/>
            <person name="Barry K."/>
            <person name="Miller A.N."/>
            <person name="Grigoriev I.V."/>
            <person name="Debuchy R."/>
            <person name="Gladieux P."/>
            <person name="Thoren M.H."/>
            <person name="Johannesson H."/>
        </authorList>
    </citation>
    <scope>NUCLEOTIDE SEQUENCE</scope>
    <source>
        <strain evidence="9">SMH2392-1A</strain>
    </source>
</reference>
<evidence type="ECO:0000256" key="1">
    <source>
        <dbReference type="ARBA" id="ARBA00022574"/>
    </source>
</evidence>
<evidence type="ECO:0000256" key="6">
    <source>
        <dbReference type="ARBA" id="ARBA00040563"/>
    </source>
</evidence>
<dbReference type="PANTHER" id="PTHR19854">
    <property type="entry name" value="TRANSDUCIN BETA-LIKE 3"/>
    <property type="match status" value="1"/>
</dbReference>
<dbReference type="InterPro" id="IPR015943">
    <property type="entry name" value="WD40/YVTN_repeat-like_dom_sf"/>
</dbReference>
<dbReference type="InterPro" id="IPR001680">
    <property type="entry name" value="WD40_rpt"/>
</dbReference>
<evidence type="ECO:0000256" key="8">
    <source>
        <dbReference type="SAM" id="MobiDB-lite"/>
    </source>
</evidence>
<evidence type="ECO:0000313" key="9">
    <source>
        <dbReference type="EMBL" id="KAK0717997.1"/>
    </source>
</evidence>
<gene>
    <name evidence="9" type="ORF">B0T26DRAFT_741126</name>
</gene>
<comment type="subunit">
    <text evidence="5">Component of the ASTRA chromatin remodeling machinery complex.</text>
</comment>
<dbReference type="SMART" id="SM00320">
    <property type="entry name" value="WD40"/>
    <property type="match status" value="4"/>
</dbReference>
<comment type="similarity">
    <text evidence="4">Belongs to the WD repeat ASA1 family.</text>
</comment>
<proteinExistence type="inferred from homology"/>